<accession>A0A0B7JBM0</accession>
<dbReference type="PROSITE" id="PS51257">
    <property type="entry name" value="PROKAR_LIPOPROTEIN"/>
    <property type="match status" value="1"/>
</dbReference>
<comment type="caution">
    <text evidence="1">The sequence shown here is derived from an EMBL/GenBank/DDBJ whole genome shotgun (WGS) entry which is preliminary data.</text>
</comment>
<evidence type="ECO:0000313" key="1">
    <source>
        <dbReference type="EMBL" id="PSU99715.1"/>
    </source>
</evidence>
<evidence type="ECO:0000313" key="2">
    <source>
        <dbReference type="Proteomes" id="UP000241426"/>
    </source>
</evidence>
<name>A0A0B7JBM0_9GAMM</name>
<dbReference type="GeneID" id="29944319"/>
<organism evidence="1 2">
    <name type="scientific">Photobacterium kishitanii</name>
    <dbReference type="NCBI Taxonomy" id="318456"/>
    <lineage>
        <taxon>Bacteria</taxon>
        <taxon>Pseudomonadati</taxon>
        <taxon>Pseudomonadota</taxon>
        <taxon>Gammaproteobacteria</taxon>
        <taxon>Vibrionales</taxon>
        <taxon>Vibrionaceae</taxon>
        <taxon>Photobacterium</taxon>
    </lineage>
</organism>
<proteinExistence type="predicted"/>
<reference evidence="1 2" key="1">
    <citation type="submission" date="2018-01" db="EMBL/GenBank/DDBJ databases">
        <title>Whole genome sequencing of Histamine producing bacteria.</title>
        <authorList>
            <person name="Butler K."/>
        </authorList>
    </citation>
    <scope>NUCLEOTIDE SEQUENCE [LARGE SCALE GENOMIC DNA]</scope>
    <source>
        <strain evidence="1 2">FS-7.2</strain>
    </source>
</reference>
<dbReference type="EMBL" id="PYNF01000005">
    <property type="protein sequence ID" value="PSU99715.1"/>
    <property type="molecule type" value="Genomic_DNA"/>
</dbReference>
<sequence>MKKLALKAVAIAVLTTSLTGCIGQMGASKVVTKANLSAVDNRYGRAGLYVLLSPVYGIAATADLFIFNSIEFWTGKNPITGKSPAVADMKLNTFLNINSMLDRSLTTVPLASVQNSDIEAATFKQLDDKTLEMQVSHRSGAITLLRGEKAGDAVNFYLDGEFITAVTVVELGQYADLQA</sequence>
<dbReference type="eggNOG" id="ENOG502ZUT3">
    <property type="taxonomic scope" value="Bacteria"/>
</dbReference>
<gene>
    <name evidence="1" type="ORF">C9J27_08760</name>
</gene>
<dbReference type="RefSeq" id="WP_036794849.1">
    <property type="nucleotide sequence ID" value="NZ_LN794352.1"/>
</dbReference>
<accession>A0A2T3KJN3</accession>
<protein>
    <submittedName>
        <fullName evidence="1">DUF3332 domain-containing protein</fullName>
    </submittedName>
</protein>
<dbReference type="Pfam" id="PF11810">
    <property type="entry name" value="DUF3332"/>
    <property type="match status" value="1"/>
</dbReference>
<dbReference type="InterPro" id="IPR021768">
    <property type="entry name" value="DUF3332"/>
</dbReference>
<dbReference type="AlphaFoldDB" id="A0A0B7JBM0"/>
<dbReference type="Proteomes" id="UP000241426">
    <property type="component" value="Unassembled WGS sequence"/>
</dbReference>